<feature type="transmembrane region" description="Helical" evidence="2">
    <location>
        <begin position="35"/>
        <end position="55"/>
    </location>
</feature>
<keyword evidence="1" id="KW-0442">Lipid degradation</keyword>
<feature type="domain" description="YutG/PgpA" evidence="3">
    <location>
        <begin position="27"/>
        <end position="164"/>
    </location>
</feature>
<keyword evidence="1 2" id="KW-0812">Transmembrane</keyword>
<dbReference type="EMBL" id="CM001475">
    <property type="protein sequence ID" value="EIC28123.1"/>
    <property type="molecule type" value="Genomic_DNA"/>
</dbReference>
<keyword evidence="1" id="KW-1003">Cell membrane</keyword>
<feature type="transmembrane region" description="Helical" evidence="2">
    <location>
        <begin position="146"/>
        <end position="165"/>
    </location>
</feature>
<dbReference type="GO" id="GO:0009395">
    <property type="term" value="P:phospholipid catabolic process"/>
    <property type="evidence" value="ECO:0007669"/>
    <property type="project" value="UniProtKB-KW"/>
</dbReference>
<dbReference type="AlphaFoldDB" id="H8GLC4"/>
<comment type="catalytic activity">
    <reaction evidence="1">
        <text>a 1,2-diacyl-sn-glycero-3-phospho-(1'-sn-glycero-3'-phosphate) + H2O = a 1,2-diacyl-sn-glycero-3-phospho-(1'-sn-glycerol) + phosphate</text>
        <dbReference type="Rhea" id="RHEA:33751"/>
        <dbReference type="ChEBI" id="CHEBI:15377"/>
        <dbReference type="ChEBI" id="CHEBI:43474"/>
        <dbReference type="ChEBI" id="CHEBI:60110"/>
        <dbReference type="ChEBI" id="CHEBI:64716"/>
        <dbReference type="EC" id="3.1.3.27"/>
    </reaction>
</comment>
<evidence type="ECO:0000256" key="1">
    <source>
        <dbReference type="PIRNR" id="PIRNR006162"/>
    </source>
</evidence>
<accession>H8GLC4</accession>
<dbReference type="HOGENOM" id="CLU_103734_0_1_6"/>
<keyword evidence="1" id="KW-0460">Magnesium</keyword>
<comment type="subcellular location">
    <subcellularLocation>
        <location evidence="1">Cell inner membrane</location>
        <topology evidence="1">Multi-pass membrane protein</topology>
    </subcellularLocation>
</comment>
<keyword evidence="2" id="KW-1133">Transmembrane helix</keyword>
<dbReference type="EC" id="3.1.3.27" evidence="1"/>
<keyword evidence="1" id="KW-0997">Cell inner membrane</keyword>
<proteinExistence type="predicted"/>
<feature type="transmembrane region" description="Helical" evidence="2">
    <location>
        <begin position="103"/>
        <end position="125"/>
    </location>
</feature>
<dbReference type="STRING" id="686340.Metal_0260"/>
<evidence type="ECO:0000313" key="4">
    <source>
        <dbReference type="EMBL" id="EIC28123.1"/>
    </source>
</evidence>
<dbReference type="Pfam" id="PF04608">
    <property type="entry name" value="PgpA"/>
    <property type="match status" value="1"/>
</dbReference>
<dbReference type="PANTHER" id="PTHR36305">
    <property type="entry name" value="PHOSPHATIDYLGLYCEROPHOSPHATASE A"/>
    <property type="match status" value="1"/>
</dbReference>
<evidence type="ECO:0000313" key="5">
    <source>
        <dbReference type="Proteomes" id="UP000005090"/>
    </source>
</evidence>
<keyword evidence="5" id="KW-1185">Reference proteome</keyword>
<comment type="pathway">
    <text evidence="1">Phospholipid metabolism; phosphatidylglycerol biosynthesis; phosphatidylglycerol from CDP-diacylglycerol: step 2/2.</text>
</comment>
<keyword evidence="1" id="KW-0378">Hydrolase</keyword>
<dbReference type="InterPro" id="IPR026037">
    <property type="entry name" value="PgpA"/>
</dbReference>
<dbReference type="GO" id="GO:0006655">
    <property type="term" value="P:phosphatidylglycerol biosynthetic process"/>
    <property type="evidence" value="ECO:0007669"/>
    <property type="project" value="UniProtKB-UniPathway"/>
</dbReference>
<dbReference type="PIRSF" id="PIRSF006162">
    <property type="entry name" value="PgpA"/>
    <property type="match status" value="1"/>
</dbReference>
<protein>
    <recommendedName>
        <fullName evidence="1">Phosphatidylglycerophosphatase A</fullName>
        <ecNumber evidence="1">3.1.3.27</ecNumber>
    </recommendedName>
    <alternativeName>
        <fullName evidence="1">Phosphatidylglycerolphosphate phosphatase A</fullName>
    </alternativeName>
</protein>
<dbReference type="Proteomes" id="UP000005090">
    <property type="component" value="Chromosome"/>
</dbReference>
<feature type="transmembrane region" description="Helical" evidence="2">
    <location>
        <begin position="62"/>
        <end position="83"/>
    </location>
</feature>
<dbReference type="GO" id="GO:0008962">
    <property type="term" value="F:phosphatidylglycerophosphatase activity"/>
    <property type="evidence" value="ECO:0007669"/>
    <property type="project" value="UniProtKB-EC"/>
</dbReference>
<dbReference type="InterPro" id="IPR036681">
    <property type="entry name" value="PgpA-like_sf"/>
</dbReference>
<comment type="function">
    <text evidence="1">Lipid phosphatase which dephosphorylates phosphatidylglycerophosphate (PGP) to phosphatidylglycerol (PG).</text>
</comment>
<dbReference type="SUPFAM" id="SSF101307">
    <property type="entry name" value="YutG-like"/>
    <property type="match status" value="1"/>
</dbReference>
<dbReference type="GO" id="GO:0005886">
    <property type="term" value="C:plasma membrane"/>
    <property type="evidence" value="ECO:0007669"/>
    <property type="project" value="UniProtKB-SubCell"/>
</dbReference>
<organism evidence="4 5">
    <name type="scientific">Methylomicrobium album BG8</name>
    <dbReference type="NCBI Taxonomy" id="686340"/>
    <lineage>
        <taxon>Bacteria</taxon>
        <taxon>Pseudomonadati</taxon>
        <taxon>Pseudomonadota</taxon>
        <taxon>Gammaproteobacteria</taxon>
        <taxon>Methylococcales</taxon>
        <taxon>Methylococcaceae</taxon>
        <taxon>Methylomicrobium</taxon>
    </lineage>
</organism>
<keyword evidence="1" id="KW-1208">Phospholipid metabolism</keyword>
<sequence length="170" mass="18351">MNIFHKTGLGQNQLTAKQIMTDPVLFLAFGFGSGLARKAPGTFGTAAAIPLYWLFVQMGLPVYSVLTVAAILAGIPICGIAAAKLGEHDFNGIVWDEVAGLLVTMWLVPFSWKALLLGFVLFRIFDIVKPWPIKWIDRKMMGGLGIMLDDVLAAVFAGALLWAAAQQGCL</sequence>
<dbReference type="CDD" id="cd06971">
    <property type="entry name" value="PgpA"/>
    <property type="match status" value="1"/>
</dbReference>
<reference evidence="4 5" key="1">
    <citation type="journal article" date="2013" name="Genome Announc.">
        <title>Genome Sequence of the Obligate Gammaproteobacterial Methanotroph Methylomicrobium album Strain BG8.</title>
        <authorList>
            <person name="Kits K.D."/>
            <person name="Kalyuzhnaya M.G."/>
            <person name="Klotz M.G."/>
            <person name="Jetten M.S."/>
            <person name="Op den Camp H.J."/>
            <person name="Vuilleumier S."/>
            <person name="Bringel F."/>
            <person name="Dispirito A.A."/>
            <person name="Murrell J.C."/>
            <person name="Bruce D."/>
            <person name="Cheng J.F."/>
            <person name="Copeland A."/>
            <person name="Goodwin L."/>
            <person name="Hauser L."/>
            <person name="Lajus A."/>
            <person name="Land M.L."/>
            <person name="Lapidus A."/>
            <person name="Lucas S."/>
            <person name="Medigue C."/>
            <person name="Pitluck S."/>
            <person name="Woyke T."/>
            <person name="Zeytun A."/>
            <person name="Stein L.Y."/>
        </authorList>
    </citation>
    <scope>NUCLEOTIDE SEQUENCE [LARGE SCALE GENOMIC DNA]</scope>
    <source>
        <strain evidence="4 5">BG8</strain>
    </source>
</reference>
<dbReference type="InterPro" id="IPR007686">
    <property type="entry name" value="YutG/PgpA"/>
</dbReference>
<keyword evidence="1" id="KW-0479">Metal-binding</keyword>
<keyword evidence="1 2" id="KW-0472">Membrane</keyword>
<evidence type="ECO:0000259" key="3">
    <source>
        <dbReference type="Pfam" id="PF04608"/>
    </source>
</evidence>
<keyword evidence="1" id="KW-0443">Lipid metabolism</keyword>
<comment type="cofactor">
    <cofactor evidence="1">
        <name>Mg(2+)</name>
        <dbReference type="ChEBI" id="CHEBI:18420"/>
    </cofactor>
</comment>
<dbReference type="RefSeq" id="WP_005368849.1">
    <property type="nucleotide sequence ID" value="NZ_CM001475.1"/>
</dbReference>
<evidence type="ECO:0000256" key="2">
    <source>
        <dbReference type="SAM" id="Phobius"/>
    </source>
</evidence>
<name>H8GLC4_METAL</name>
<dbReference type="eggNOG" id="COG1267">
    <property type="taxonomic scope" value="Bacteria"/>
</dbReference>
<gene>
    <name evidence="4" type="ORF">Metal_0260</name>
</gene>
<dbReference type="UniPathway" id="UPA00084">
    <property type="reaction ID" value="UER00504"/>
</dbReference>
<dbReference type="GO" id="GO:0046872">
    <property type="term" value="F:metal ion binding"/>
    <property type="evidence" value="ECO:0007669"/>
    <property type="project" value="UniProtKB-KW"/>
</dbReference>
<keyword evidence="1" id="KW-0595">Phospholipid degradation</keyword>
<dbReference type="PANTHER" id="PTHR36305:SF1">
    <property type="entry name" value="PHOSPHATIDYLGLYCEROPHOSPHATASE A"/>
    <property type="match status" value="1"/>
</dbReference>